<gene>
    <name evidence="2" type="ORF">DWB85_15590</name>
</gene>
<sequence length="145" mass="16441">MGIIVTSLAVFAIFVLLVFFLWRGIGSPGTAGGFADKRHKGRRKDLAASTRNRYHAVTVSPMEGGCEAVRNLPNRRYLVDEAPLLPLPNCTRQRCDCKYVHYQDRRDPGSDRRQSPGAAIESYLLRDKGERRNPRGRRREDWAVA</sequence>
<accession>A0A3L7DTD1</accession>
<feature type="compositionally biased region" description="Basic and acidic residues" evidence="1">
    <location>
        <begin position="103"/>
        <end position="114"/>
    </location>
</feature>
<keyword evidence="3" id="KW-1185">Reference proteome</keyword>
<dbReference type="OrthoDB" id="8527522at2"/>
<protein>
    <submittedName>
        <fullName evidence="2">Uncharacterized protein</fullName>
    </submittedName>
</protein>
<dbReference type="EMBL" id="QRAN01000019">
    <property type="protein sequence ID" value="RLQ20818.1"/>
    <property type="molecule type" value="Genomic_DNA"/>
</dbReference>
<proteinExistence type="predicted"/>
<evidence type="ECO:0000256" key="1">
    <source>
        <dbReference type="SAM" id="MobiDB-lite"/>
    </source>
</evidence>
<dbReference type="RefSeq" id="WP_117956395.1">
    <property type="nucleotide sequence ID" value="NZ_QRAN01000019.1"/>
</dbReference>
<feature type="compositionally biased region" description="Basic and acidic residues" evidence="1">
    <location>
        <begin position="124"/>
        <end position="145"/>
    </location>
</feature>
<reference evidence="2 3" key="1">
    <citation type="submission" date="2018-07" db="EMBL/GenBank/DDBJ databases">
        <title>Halioglobus sp. genome submission.</title>
        <authorList>
            <person name="Ye M.-Q."/>
            <person name="Du Z.-J."/>
        </authorList>
    </citation>
    <scope>NUCLEOTIDE SEQUENCE [LARGE SCALE GENOMIC DNA]</scope>
    <source>
        <strain evidence="2 3">U0301</strain>
    </source>
</reference>
<name>A0A3L7DTD1_9GAMM</name>
<feature type="region of interest" description="Disordered" evidence="1">
    <location>
        <begin position="103"/>
        <end position="145"/>
    </location>
</feature>
<dbReference type="AlphaFoldDB" id="A0A3L7DTD1"/>
<dbReference type="Proteomes" id="UP000265509">
    <property type="component" value="Unassembled WGS sequence"/>
</dbReference>
<evidence type="ECO:0000313" key="2">
    <source>
        <dbReference type="EMBL" id="RLQ20818.1"/>
    </source>
</evidence>
<organism evidence="2 3">
    <name type="scientific">Seongchinamella sediminis</name>
    <dbReference type="NCBI Taxonomy" id="2283635"/>
    <lineage>
        <taxon>Bacteria</taxon>
        <taxon>Pseudomonadati</taxon>
        <taxon>Pseudomonadota</taxon>
        <taxon>Gammaproteobacteria</taxon>
        <taxon>Cellvibrionales</taxon>
        <taxon>Halieaceae</taxon>
        <taxon>Seongchinamella</taxon>
    </lineage>
</organism>
<comment type="caution">
    <text evidence="2">The sequence shown here is derived from an EMBL/GenBank/DDBJ whole genome shotgun (WGS) entry which is preliminary data.</text>
</comment>
<evidence type="ECO:0000313" key="3">
    <source>
        <dbReference type="Proteomes" id="UP000265509"/>
    </source>
</evidence>